<reference evidence="1" key="1">
    <citation type="submission" date="2017-02" db="UniProtKB">
        <authorList>
            <consortium name="WormBaseParasite"/>
        </authorList>
    </citation>
    <scope>IDENTIFICATION</scope>
</reference>
<evidence type="ECO:0000313" key="1">
    <source>
        <dbReference type="WBParaSite" id="ASIM_0002022801-mRNA-1"/>
    </source>
</evidence>
<dbReference type="PANTHER" id="PTHR12747">
    <property type="entry name" value="ELONGATOR COMPLEX PROTEIN 1"/>
    <property type="match status" value="1"/>
</dbReference>
<accession>A0A0M3KGW4</accession>
<dbReference type="InterPro" id="IPR006849">
    <property type="entry name" value="Elp1"/>
</dbReference>
<protein>
    <submittedName>
        <fullName evidence="1">Tetratricopeptide repeat protein 30</fullName>
    </submittedName>
</protein>
<dbReference type="AlphaFoldDB" id="A0A0M3KGW4"/>
<dbReference type="GO" id="GO:0002926">
    <property type="term" value="P:tRNA wobble base 5-methoxycarbonylmethyl-2-thiouridinylation"/>
    <property type="evidence" value="ECO:0007669"/>
    <property type="project" value="TreeGrafter"/>
</dbReference>
<dbReference type="GO" id="GO:0005829">
    <property type="term" value="C:cytosol"/>
    <property type="evidence" value="ECO:0007669"/>
    <property type="project" value="TreeGrafter"/>
</dbReference>
<organism evidence="1">
    <name type="scientific">Anisakis simplex</name>
    <name type="common">Herring worm</name>
    <dbReference type="NCBI Taxonomy" id="6269"/>
    <lineage>
        <taxon>Eukaryota</taxon>
        <taxon>Metazoa</taxon>
        <taxon>Ecdysozoa</taxon>
        <taxon>Nematoda</taxon>
        <taxon>Chromadorea</taxon>
        <taxon>Rhabditida</taxon>
        <taxon>Spirurina</taxon>
        <taxon>Ascaridomorpha</taxon>
        <taxon>Ascaridoidea</taxon>
        <taxon>Anisakidae</taxon>
        <taxon>Anisakis</taxon>
        <taxon>Anisakis simplex complex</taxon>
    </lineage>
</organism>
<sequence length="230" mass="26429">LLGMGDEELLVNSLYGVLVTTYLKMDPPQIGEALCDISERSAKRNFLTYEEDGKGFERKWIEYIAMIMPRANLMRAALSFYNIPLAVISAQYSQQRICKEVGMHLFRKRLYEEAILMFHKSDDLKMIIECIETGFLWRDVPDLELNNRITSKECEKILTKLHNHAENIANYSALADISLMTAQSASGIFSNPSEEMKETYEKMTQMYCMASDWKRALLCAHHQPGGNSFM</sequence>
<dbReference type="GO" id="GO:0033588">
    <property type="term" value="C:elongator holoenzyme complex"/>
    <property type="evidence" value="ECO:0007669"/>
    <property type="project" value="InterPro"/>
</dbReference>
<dbReference type="WBParaSite" id="ASIM_0002022801-mRNA-1">
    <property type="protein sequence ID" value="ASIM_0002022801-mRNA-1"/>
    <property type="gene ID" value="ASIM_0002022801"/>
</dbReference>
<proteinExistence type="predicted"/>
<dbReference type="PANTHER" id="PTHR12747:SF0">
    <property type="entry name" value="ELONGATOR COMPLEX PROTEIN 1"/>
    <property type="match status" value="1"/>
</dbReference>
<name>A0A0M3KGW4_ANISI</name>
<dbReference type="GO" id="GO:0000049">
    <property type="term" value="F:tRNA binding"/>
    <property type="evidence" value="ECO:0007669"/>
    <property type="project" value="TreeGrafter"/>
</dbReference>